<evidence type="ECO:0008006" key="3">
    <source>
        <dbReference type="Google" id="ProtNLM"/>
    </source>
</evidence>
<gene>
    <name evidence="1" type="ORF">LSH36_1401g00013</name>
</gene>
<sequence>MRHLNSNYGGKTFWSFGTSFSRGVGIIFDPRLQFQLLKFKQDDKERLLVVNIQIETVKYSLVNVYCPNRPSERKTFLLKLKHFLYPSTNFILRGDFNFVENLRKYKIGGNLNKGDLGLKEINILKEDFSIEDVFLNKFPSEVETTWGNGYVFCRLDRFYVPTPYLKHVINIEHNALIF</sequence>
<keyword evidence="2" id="KW-1185">Reference proteome</keyword>
<organism evidence="1 2">
    <name type="scientific">Paralvinella palmiformis</name>
    <dbReference type="NCBI Taxonomy" id="53620"/>
    <lineage>
        <taxon>Eukaryota</taxon>
        <taxon>Metazoa</taxon>
        <taxon>Spiralia</taxon>
        <taxon>Lophotrochozoa</taxon>
        <taxon>Annelida</taxon>
        <taxon>Polychaeta</taxon>
        <taxon>Sedentaria</taxon>
        <taxon>Canalipalpata</taxon>
        <taxon>Terebellida</taxon>
        <taxon>Terebelliformia</taxon>
        <taxon>Alvinellidae</taxon>
        <taxon>Paralvinella</taxon>
    </lineage>
</organism>
<protein>
    <recommendedName>
        <fullName evidence="3">Endonuclease/exonuclease/phosphatase domain-containing protein</fullName>
    </recommendedName>
</protein>
<dbReference type="EMBL" id="JAODUP010001400">
    <property type="protein sequence ID" value="KAK2140301.1"/>
    <property type="molecule type" value="Genomic_DNA"/>
</dbReference>
<name>A0AAD9ITH8_9ANNE</name>
<dbReference type="InterPro" id="IPR036691">
    <property type="entry name" value="Endo/exonu/phosph_ase_sf"/>
</dbReference>
<evidence type="ECO:0000313" key="1">
    <source>
        <dbReference type="EMBL" id="KAK2140301.1"/>
    </source>
</evidence>
<proteinExistence type="predicted"/>
<dbReference type="Gene3D" id="3.60.10.10">
    <property type="entry name" value="Endonuclease/exonuclease/phosphatase"/>
    <property type="match status" value="1"/>
</dbReference>
<accession>A0AAD9ITH8</accession>
<reference evidence="1" key="1">
    <citation type="journal article" date="2023" name="Mol. Biol. Evol.">
        <title>Third-Generation Sequencing Reveals the Adaptive Role of the Epigenome in Three Deep-Sea Polychaetes.</title>
        <authorList>
            <person name="Perez M."/>
            <person name="Aroh O."/>
            <person name="Sun Y."/>
            <person name="Lan Y."/>
            <person name="Juniper S.K."/>
            <person name="Young C.R."/>
            <person name="Angers B."/>
            <person name="Qian P.Y."/>
        </authorList>
    </citation>
    <scope>NUCLEOTIDE SEQUENCE</scope>
    <source>
        <strain evidence="1">P08H-3</strain>
    </source>
</reference>
<dbReference type="SUPFAM" id="SSF56219">
    <property type="entry name" value="DNase I-like"/>
    <property type="match status" value="1"/>
</dbReference>
<evidence type="ECO:0000313" key="2">
    <source>
        <dbReference type="Proteomes" id="UP001208570"/>
    </source>
</evidence>
<dbReference type="Proteomes" id="UP001208570">
    <property type="component" value="Unassembled WGS sequence"/>
</dbReference>
<comment type="caution">
    <text evidence="1">The sequence shown here is derived from an EMBL/GenBank/DDBJ whole genome shotgun (WGS) entry which is preliminary data.</text>
</comment>
<dbReference type="AlphaFoldDB" id="A0AAD9ITH8"/>